<dbReference type="Pfam" id="PF01943">
    <property type="entry name" value="Polysacc_synt"/>
    <property type="match status" value="1"/>
</dbReference>
<dbReference type="AlphaFoldDB" id="A0A5C6V9M1"/>
<feature type="transmembrane region" description="Helical" evidence="6">
    <location>
        <begin position="419"/>
        <end position="436"/>
    </location>
</feature>
<dbReference type="InterPro" id="IPR002797">
    <property type="entry name" value="Polysacc_synth"/>
</dbReference>
<feature type="transmembrane region" description="Helical" evidence="6">
    <location>
        <begin position="328"/>
        <end position="347"/>
    </location>
</feature>
<evidence type="ECO:0000256" key="6">
    <source>
        <dbReference type="SAM" id="Phobius"/>
    </source>
</evidence>
<reference evidence="7 8" key="1">
    <citation type="submission" date="2019-08" db="EMBL/GenBank/DDBJ databases">
        <title>Genome of Luteibaculum oceani JCM 18817.</title>
        <authorList>
            <person name="Bowman J.P."/>
        </authorList>
    </citation>
    <scope>NUCLEOTIDE SEQUENCE [LARGE SCALE GENOMIC DNA]</scope>
    <source>
        <strain evidence="7 8">JCM 18817</strain>
    </source>
</reference>
<organism evidence="7 8">
    <name type="scientific">Luteibaculum oceani</name>
    <dbReference type="NCBI Taxonomy" id="1294296"/>
    <lineage>
        <taxon>Bacteria</taxon>
        <taxon>Pseudomonadati</taxon>
        <taxon>Bacteroidota</taxon>
        <taxon>Flavobacteriia</taxon>
        <taxon>Flavobacteriales</taxon>
        <taxon>Luteibaculaceae</taxon>
        <taxon>Luteibaculum</taxon>
    </lineage>
</organism>
<dbReference type="PANTHER" id="PTHR30250">
    <property type="entry name" value="PST FAMILY PREDICTED COLANIC ACID TRANSPORTER"/>
    <property type="match status" value="1"/>
</dbReference>
<evidence type="ECO:0000256" key="1">
    <source>
        <dbReference type="ARBA" id="ARBA00004651"/>
    </source>
</evidence>
<feature type="transmembrane region" description="Helical" evidence="6">
    <location>
        <begin position="384"/>
        <end position="407"/>
    </location>
</feature>
<feature type="transmembrane region" description="Helical" evidence="6">
    <location>
        <begin position="41"/>
        <end position="60"/>
    </location>
</feature>
<feature type="transmembrane region" description="Helical" evidence="6">
    <location>
        <begin position="81"/>
        <end position="100"/>
    </location>
</feature>
<feature type="transmembrane region" description="Helical" evidence="6">
    <location>
        <begin position="253"/>
        <end position="272"/>
    </location>
</feature>
<dbReference type="RefSeq" id="WP_147014189.1">
    <property type="nucleotide sequence ID" value="NZ_VORB01000004.1"/>
</dbReference>
<dbReference type="Proteomes" id="UP000321168">
    <property type="component" value="Unassembled WGS sequence"/>
</dbReference>
<dbReference type="EMBL" id="VORB01000004">
    <property type="protein sequence ID" value="TXC81460.1"/>
    <property type="molecule type" value="Genomic_DNA"/>
</dbReference>
<comment type="subcellular location">
    <subcellularLocation>
        <location evidence="1">Cell membrane</location>
        <topology evidence="1">Multi-pass membrane protein</topology>
    </subcellularLocation>
</comment>
<proteinExistence type="predicted"/>
<dbReference type="InterPro" id="IPR050833">
    <property type="entry name" value="Poly_Biosynth_Transport"/>
</dbReference>
<evidence type="ECO:0000256" key="4">
    <source>
        <dbReference type="ARBA" id="ARBA00022989"/>
    </source>
</evidence>
<protein>
    <submittedName>
        <fullName evidence="7">Oligosaccharide flippase family protein</fullName>
    </submittedName>
</protein>
<feature type="transmembrane region" description="Helical" evidence="6">
    <location>
        <begin position="218"/>
        <end position="241"/>
    </location>
</feature>
<sequence>MKQFISKNKSILQLSGANFLVLALPTLLLPVFSRLYTVSDFAVFGIYSTVIGIFMPFLSGHYQQAIPVPNDKNEITALSRLSLILLLFSTLLISLVWLYSDCFRSLFDPENMLHPYFLWIPLGLLLGGYVQIIQHWILQGGLFTRYAASKSTQAVGQSVVRYFAGVKAISITGGLIYSFVAGLFFQSIVFGTQFKPEFQKGFNGVCSVAKKYSSFLRFGLISAIFFALANFLPLTFLAHFFSENEVGQYSLAMRLGSVPVFVLASSFGQVYFAKCKKESGKSQQHTYELLQKLLRISSYVIIGGSFLLIPVGKLVFGSEWLMALKMTLILLPGLWLNFLVLPLTNLFELGNRQDLSLKYSIWALVLKLGLMLVGVYFFQDVYEVMAFFMVGMVISGAIGWYLCAKIVSTSSVKLLKNNYIIICLAIFSLLIQFMFFNS</sequence>
<evidence type="ECO:0000313" key="7">
    <source>
        <dbReference type="EMBL" id="TXC81460.1"/>
    </source>
</evidence>
<keyword evidence="3 6" id="KW-0812">Transmembrane</keyword>
<keyword evidence="4 6" id="KW-1133">Transmembrane helix</keyword>
<feature type="transmembrane region" description="Helical" evidence="6">
    <location>
        <begin position="293"/>
        <end position="316"/>
    </location>
</feature>
<feature type="transmembrane region" description="Helical" evidence="6">
    <location>
        <begin position="116"/>
        <end position="138"/>
    </location>
</feature>
<evidence type="ECO:0000313" key="8">
    <source>
        <dbReference type="Proteomes" id="UP000321168"/>
    </source>
</evidence>
<dbReference type="PANTHER" id="PTHR30250:SF28">
    <property type="entry name" value="POLYSACCHARIDE BIOSYNTHESIS PROTEIN"/>
    <property type="match status" value="1"/>
</dbReference>
<evidence type="ECO:0000256" key="2">
    <source>
        <dbReference type="ARBA" id="ARBA00022475"/>
    </source>
</evidence>
<evidence type="ECO:0000256" key="5">
    <source>
        <dbReference type="ARBA" id="ARBA00023136"/>
    </source>
</evidence>
<dbReference type="OrthoDB" id="109075at2"/>
<name>A0A5C6V9M1_9FLAO</name>
<comment type="caution">
    <text evidence="7">The sequence shown here is derived from an EMBL/GenBank/DDBJ whole genome shotgun (WGS) entry which is preliminary data.</text>
</comment>
<keyword evidence="5 6" id="KW-0472">Membrane</keyword>
<keyword evidence="2" id="KW-1003">Cell membrane</keyword>
<dbReference type="GO" id="GO:0005886">
    <property type="term" value="C:plasma membrane"/>
    <property type="evidence" value="ECO:0007669"/>
    <property type="project" value="UniProtKB-SubCell"/>
</dbReference>
<accession>A0A5C6V9M1</accession>
<feature type="transmembrane region" description="Helical" evidence="6">
    <location>
        <begin position="359"/>
        <end position="378"/>
    </location>
</feature>
<gene>
    <name evidence="7" type="ORF">FRX97_05500</name>
</gene>
<keyword evidence="8" id="KW-1185">Reference proteome</keyword>
<evidence type="ECO:0000256" key="3">
    <source>
        <dbReference type="ARBA" id="ARBA00022692"/>
    </source>
</evidence>
<feature type="transmembrane region" description="Helical" evidence="6">
    <location>
        <begin position="12"/>
        <end position="35"/>
    </location>
</feature>